<evidence type="ECO:0000256" key="12">
    <source>
        <dbReference type="PROSITE-ProRule" id="PRU00146"/>
    </source>
</evidence>
<keyword evidence="10" id="KW-0694">RNA-binding</keyword>
<evidence type="ECO:0000259" key="14">
    <source>
        <dbReference type="PROSITE" id="PS50016"/>
    </source>
</evidence>
<dbReference type="InterPro" id="IPR018517">
    <property type="entry name" value="tRNA_hU_synthase_CS"/>
</dbReference>
<dbReference type="FunFam" id="3.30.40.10:FF:000238">
    <property type="entry name" value="PHD finger family protein"/>
    <property type="match status" value="1"/>
</dbReference>
<dbReference type="AlphaFoldDB" id="A0AAD6MEC7"/>
<feature type="region of interest" description="Disordered" evidence="13">
    <location>
        <begin position="226"/>
        <end position="246"/>
    </location>
</feature>
<sequence>MADLFHWSSWTCPSCQTCEVCRKTGDPSKFVFCRRCDGAYHCYCQHPPHKNVSSGPYLCPKHTRCHSCGSSVPGNGLSVRWFLGYTCCDACGRLFVKGNYCPVCLKVYRDSESTPMVCCDVCQRWVHCHCDGISDEKYLQFQVDGNLQYQCATCRGECYQVKDLEDAIQELWRRRDKADRGLIASLRAAAGLPVQEDIFSISPYSDDDENGPEALRNDFGHSIKPSLKGIVSKSPKKSKDHGKKLWNKKYSNKKDSYAASISKTVPLQQDIHSCVHDLDDYKNDDTESRGKGGLGRCSSPVPGIVNHTEGTCSINQPGGLKHKFVNEVMVSNGERTSKVFKIKNNKPHDLDSGYDTEKHAGKSKSVKAKKLVINLGARKINITSPKSEAQSCQGKQDWKASNVDHTGKTKGLIKFARREGNLIKFGKVKAEASNFSPKSDGGSHADGYETVPLDYARVSSAKKSLEGSRAAVGPAGEVTKLRSDKLSVGKQSEVRADTHTESNDESGDTPILQSLQKDSKFSLKLKIKKPNFENQSSLIPLHEEEKSNIRGQRSKRKRALNFMEKTMYNEDEGMSQSHLDSEMMEANWILKKLGYDAIGKRVEVHQPSDNSWHKGVVSDIVEDTSMLSITLDDDRVKTLELGKQAVRFVSQKQKSPTTLTVLKRVYEKTMSDHTGGGGKSSKSQNPTQSSESKSFWMARKCKPPHAFFAASQASASAVVTGRRLSALDLFSNNSIKSRRTLSVCATKHQLHNIKTHIEMGAEQYRPPLFSVAPMMEWTDKHYRTVARIISKHAWLYTEMLAAETIVYQQGNLDRFLAFPSEQHPIVLQIGGNNLDNIAKATQLANAYGFDEINLNCGCPSAKVAGHGCFGARLMLDPKFVSEAMSVIAANTDVPVSVKCRIGDFIYKVSSLSPTKHFIIHSRKAMLNGISPADNRRIPPLKYEYYYALLRDFPDLRFTINGGIDCVDEVNAALREGAHGVMVGRAAYNNLWNTLAHVDSAVYGEPSSGLTRRQVLEQYQVYGDAVLGTYGNNRPNMRELIRPLSGFFYAEPGNSLWKRKADAAFLNKNITTVKSFFEETLVVIPDAVLDSPVAELPSGRKDLFANVRGLLPPPYETRTEEVVVYAQS</sequence>
<keyword evidence="5" id="KW-0819">tRNA processing</keyword>
<dbReference type="GO" id="GO:0050660">
    <property type="term" value="F:flavin adenine dinucleotide binding"/>
    <property type="evidence" value="ECO:0007669"/>
    <property type="project" value="InterPro"/>
</dbReference>
<keyword evidence="2" id="KW-0820">tRNA-binding</keyword>
<feature type="compositionally biased region" description="Basic and acidic residues" evidence="13">
    <location>
        <begin position="278"/>
        <end position="290"/>
    </location>
</feature>
<dbReference type="GO" id="GO:0017150">
    <property type="term" value="F:tRNA dihydrouridine synthase activity"/>
    <property type="evidence" value="ECO:0007669"/>
    <property type="project" value="InterPro"/>
</dbReference>
<dbReference type="InterPro" id="IPR004653">
    <property type="entry name" value="DusA"/>
</dbReference>
<dbReference type="PROSITE" id="PS50016">
    <property type="entry name" value="ZF_PHD_2"/>
    <property type="match status" value="1"/>
</dbReference>
<dbReference type="PANTHER" id="PTHR42907">
    <property type="entry name" value="FMN-LINKED OXIDOREDUCTASES SUPERFAMILY PROTEIN"/>
    <property type="match status" value="1"/>
</dbReference>
<evidence type="ECO:0000256" key="7">
    <source>
        <dbReference type="ARBA" id="ARBA00022771"/>
    </source>
</evidence>
<evidence type="ECO:0000256" key="11">
    <source>
        <dbReference type="ARBA" id="ARBA00023002"/>
    </source>
</evidence>
<keyword evidence="8" id="KW-0862">Zinc</keyword>
<organism evidence="15 16">
    <name type="scientific">Populus alba x Populus x berolinensis</name>
    <dbReference type="NCBI Taxonomy" id="444605"/>
    <lineage>
        <taxon>Eukaryota</taxon>
        <taxon>Viridiplantae</taxon>
        <taxon>Streptophyta</taxon>
        <taxon>Embryophyta</taxon>
        <taxon>Tracheophyta</taxon>
        <taxon>Spermatophyta</taxon>
        <taxon>Magnoliopsida</taxon>
        <taxon>eudicotyledons</taxon>
        <taxon>Gunneridae</taxon>
        <taxon>Pentapetalae</taxon>
        <taxon>rosids</taxon>
        <taxon>fabids</taxon>
        <taxon>Malpighiales</taxon>
        <taxon>Salicaceae</taxon>
        <taxon>Saliceae</taxon>
        <taxon>Populus</taxon>
    </lineage>
</organism>
<dbReference type="InterPro" id="IPR013785">
    <property type="entry name" value="Aldolase_TIM"/>
</dbReference>
<dbReference type="InterPro" id="IPR011011">
    <property type="entry name" value="Znf_FYVE_PHD"/>
</dbReference>
<dbReference type="Proteomes" id="UP001164929">
    <property type="component" value="Chromosome 9"/>
</dbReference>
<evidence type="ECO:0000256" key="6">
    <source>
        <dbReference type="ARBA" id="ARBA00022723"/>
    </source>
</evidence>
<dbReference type="InterPro" id="IPR035587">
    <property type="entry name" value="DUS-like_FMN-bd"/>
</dbReference>
<evidence type="ECO:0000256" key="8">
    <source>
        <dbReference type="ARBA" id="ARBA00022833"/>
    </source>
</evidence>
<keyword evidence="4" id="KW-0288">FMN</keyword>
<feature type="region of interest" description="Disordered" evidence="13">
    <location>
        <begin position="482"/>
        <end position="512"/>
    </location>
</feature>
<proteinExistence type="predicted"/>
<dbReference type="Gene3D" id="3.30.40.10">
    <property type="entry name" value="Zinc/RING finger domain, C3HC4 (zinc finger)"/>
    <property type="match status" value="2"/>
</dbReference>
<protein>
    <recommendedName>
        <fullName evidence="14">PHD-type domain-containing protein</fullName>
    </recommendedName>
</protein>
<feature type="region of interest" description="Disordered" evidence="13">
    <location>
        <begin position="670"/>
        <end position="695"/>
    </location>
</feature>
<comment type="caution">
    <text evidence="15">The sequence shown here is derived from an EMBL/GenBank/DDBJ whole genome shotgun (WGS) entry which is preliminary data.</text>
</comment>
<feature type="domain" description="PHD-type" evidence="14">
    <location>
        <begin position="98"/>
        <end position="157"/>
    </location>
</feature>
<evidence type="ECO:0000256" key="4">
    <source>
        <dbReference type="ARBA" id="ARBA00022643"/>
    </source>
</evidence>
<dbReference type="Pfam" id="PF00628">
    <property type="entry name" value="PHD"/>
    <property type="match status" value="1"/>
</dbReference>
<keyword evidence="9" id="KW-0521">NADP</keyword>
<dbReference type="GO" id="GO:0008270">
    <property type="term" value="F:zinc ion binding"/>
    <property type="evidence" value="ECO:0007669"/>
    <property type="project" value="UniProtKB-KW"/>
</dbReference>
<dbReference type="EMBL" id="JAQIZT010000009">
    <property type="protein sequence ID" value="KAJ6984003.1"/>
    <property type="molecule type" value="Genomic_DNA"/>
</dbReference>
<dbReference type="PROSITE" id="PS01359">
    <property type="entry name" value="ZF_PHD_1"/>
    <property type="match status" value="1"/>
</dbReference>
<dbReference type="NCBIfam" id="NF008774">
    <property type="entry name" value="PRK11815.1"/>
    <property type="match status" value="1"/>
</dbReference>
<dbReference type="SUPFAM" id="SSF57903">
    <property type="entry name" value="FYVE/PHD zinc finger"/>
    <property type="match status" value="2"/>
</dbReference>
<dbReference type="InterPro" id="IPR019787">
    <property type="entry name" value="Znf_PHD-finger"/>
</dbReference>
<evidence type="ECO:0000256" key="2">
    <source>
        <dbReference type="ARBA" id="ARBA00022555"/>
    </source>
</evidence>
<feature type="compositionally biased region" description="Basic residues" evidence="13">
    <location>
        <begin position="234"/>
        <end position="246"/>
    </location>
</feature>
<dbReference type="InterPro" id="IPR001965">
    <property type="entry name" value="Znf_PHD"/>
</dbReference>
<dbReference type="FunFam" id="3.30.40.10:FF:000721">
    <property type="entry name" value="Os12g0527800 protein"/>
    <property type="match status" value="1"/>
</dbReference>
<feature type="compositionally biased region" description="Basic and acidic residues" evidence="13">
    <location>
        <begin position="482"/>
        <end position="502"/>
    </location>
</feature>
<dbReference type="Gene3D" id="3.20.20.70">
    <property type="entry name" value="Aldolase class I"/>
    <property type="match status" value="1"/>
</dbReference>
<keyword evidence="7 12" id="KW-0863">Zinc-finger</keyword>
<evidence type="ECO:0000256" key="5">
    <source>
        <dbReference type="ARBA" id="ARBA00022694"/>
    </source>
</evidence>
<gene>
    <name evidence="15" type="ORF">NC653_022274</name>
</gene>
<dbReference type="InterPro" id="IPR019786">
    <property type="entry name" value="Zinc_finger_PHD-type_CS"/>
</dbReference>
<reference evidence="15" key="1">
    <citation type="journal article" date="2023" name="Mol. Ecol. Resour.">
        <title>Chromosome-level genome assembly of a triploid poplar Populus alba 'Berolinensis'.</title>
        <authorList>
            <person name="Chen S."/>
            <person name="Yu Y."/>
            <person name="Wang X."/>
            <person name="Wang S."/>
            <person name="Zhang T."/>
            <person name="Zhou Y."/>
            <person name="He R."/>
            <person name="Meng N."/>
            <person name="Wang Y."/>
            <person name="Liu W."/>
            <person name="Liu Z."/>
            <person name="Liu J."/>
            <person name="Guo Q."/>
            <person name="Huang H."/>
            <person name="Sederoff R.R."/>
            <person name="Wang G."/>
            <person name="Qu G."/>
            <person name="Chen S."/>
        </authorList>
    </citation>
    <scope>NUCLEOTIDE SEQUENCE</scope>
    <source>
        <strain evidence="15">SC-2020</strain>
    </source>
</reference>
<evidence type="ECO:0000256" key="9">
    <source>
        <dbReference type="ARBA" id="ARBA00022857"/>
    </source>
</evidence>
<dbReference type="PROSITE" id="PS01136">
    <property type="entry name" value="UPF0034"/>
    <property type="match status" value="1"/>
</dbReference>
<dbReference type="PANTHER" id="PTHR42907:SF1">
    <property type="entry name" value="FMN-LINKED OXIDOREDUCTASES SUPERFAMILY PROTEIN"/>
    <property type="match status" value="1"/>
</dbReference>
<keyword evidence="3" id="KW-0285">Flavoprotein</keyword>
<keyword evidence="11" id="KW-0560">Oxidoreductase</keyword>
<keyword evidence="16" id="KW-1185">Reference proteome</keyword>
<dbReference type="InterPro" id="IPR013083">
    <property type="entry name" value="Znf_RING/FYVE/PHD"/>
</dbReference>
<evidence type="ECO:0000313" key="15">
    <source>
        <dbReference type="EMBL" id="KAJ6984003.1"/>
    </source>
</evidence>
<dbReference type="Pfam" id="PF01207">
    <property type="entry name" value="Dus"/>
    <property type="match status" value="1"/>
</dbReference>
<keyword evidence="6" id="KW-0479">Metal-binding</keyword>
<evidence type="ECO:0000313" key="16">
    <source>
        <dbReference type="Proteomes" id="UP001164929"/>
    </source>
</evidence>
<dbReference type="SUPFAM" id="SSF51395">
    <property type="entry name" value="FMN-linked oxidoreductases"/>
    <property type="match status" value="1"/>
</dbReference>
<evidence type="ECO:0000256" key="10">
    <source>
        <dbReference type="ARBA" id="ARBA00022884"/>
    </source>
</evidence>
<evidence type="ECO:0000256" key="13">
    <source>
        <dbReference type="SAM" id="MobiDB-lite"/>
    </source>
</evidence>
<evidence type="ECO:0000256" key="1">
    <source>
        <dbReference type="ARBA" id="ARBA00001917"/>
    </source>
</evidence>
<feature type="region of interest" description="Disordered" evidence="13">
    <location>
        <begin position="278"/>
        <end position="302"/>
    </location>
</feature>
<dbReference type="GO" id="GO:0000049">
    <property type="term" value="F:tRNA binding"/>
    <property type="evidence" value="ECO:0007669"/>
    <property type="project" value="UniProtKB-KW"/>
</dbReference>
<dbReference type="SMART" id="SM00249">
    <property type="entry name" value="PHD"/>
    <property type="match status" value="2"/>
</dbReference>
<name>A0AAD6MEC7_9ROSI</name>
<comment type="cofactor">
    <cofactor evidence="1">
        <name>FMN</name>
        <dbReference type="ChEBI" id="CHEBI:58210"/>
    </cofactor>
</comment>
<accession>A0AAD6MEC7</accession>
<dbReference type="CDD" id="cd02801">
    <property type="entry name" value="DUS_like_FMN"/>
    <property type="match status" value="1"/>
</dbReference>
<feature type="compositionally biased region" description="Polar residues" evidence="13">
    <location>
        <begin position="680"/>
        <end position="693"/>
    </location>
</feature>
<evidence type="ECO:0000256" key="3">
    <source>
        <dbReference type="ARBA" id="ARBA00022630"/>
    </source>
</evidence>